<reference evidence="3" key="1">
    <citation type="submission" date="2022-11" db="UniProtKB">
        <authorList>
            <consortium name="WormBaseParasite"/>
        </authorList>
    </citation>
    <scope>IDENTIFICATION</scope>
</reference>
<keyword evidence="1" id="KW-0472">Membrane</keyword>
<dbReference type="AlphaFoldDB" id="A0A914PZT0"/>
<sequence length="184" mass="20164">MNTVLAIVTVTTAIFALGLLFYTLFINPPFKNSDSNSEMIRNDVIIGITPSRLSAPTNNNLILVPSNKESIIDLKGFGLENNDYVPPEPIIRSSREIEAQLHLNLEQALIDTNGTFFGESTNSTIATTAFTESSSLPPPSTTGDRASAEATIDFTEESETIEPKFEKILAFPECKKTKDGKRFC</sequence>
<evidence type="ECO:0000313" key="2">
    <source>
        <dbReference type="Proteomes" id="UP000887578"/>
    </source>
</evidence>
<accession>A0A914PZT0</accession>
<dbReference type="WBParaSite" id="PDA_v2.g23920.t1">
    <property type="protein sequence ID" value="PDA_v2.g23920.t1"/>
    <property type="gene ID" value="PDA_v2.g23920"/>
</dbReference>
<keyword evidence="2" id="KW-1185">Reference proteome</keyword>
<proteinExistence type="predicted"/>
<name>A0A914PZT0_9BILA</name>
<feature type="transmembrane region" description="Helical" evidence="1">
    <location>
        <begin position="6"/>
        <end position="25"/>
    </location>
</feature>
<dbReference type="Proteomes" id="UP000887578">
    <property type="component" value="Unplaced"/>
</dbReference>
<evidence type="ECO:0000256" key="1">
    <source>
        <dbReference type="SAM" id="Phobius"/>
    </source>
</evidence>
<evidence type="ECO:0000313" key="3">
    <source>
        <dbReference type="WBParaSite" id="PDA_v2.g23920.t1"/>
    </source>
</evidence>
<organism evidence="2 3">
    <name type="scientific">Panagrolaimus davidi</name>
    <dbReference type="NCBI Taxonomy" id="227884"/>
    <lineage>
        <taxon>Eukaryota</taxon>
        <taxon>Metazoa</taxon>
        <taxon>Ecdysozoa</taxon>
        <taxon>Nematoda</taxon>
        <taxon>Chromadorea</taxon>
        <taxon>Rhabditida</taxon>
        <taxon>Tylenchina</taxon>
        <taxon>Panagrolaimomorpha</taxon>
        <taxon>Panagrolaimoidea</taxon>
        <taxon>Panagrolaimidae</taxon>
        <taxon>Panagrolaimus</taxon>
    </lineage>
</organism>
<protein>
    <submittedName>
        <fullName evidence="3">Uncharacterized protein</fullName>
    </submittedName>
</protein>
<keyword evidence="1" id="KW-0812">Transmembrane</keyword>
<keyword evidence="1" id="KW-1133">Transmembrane helix</keyword>